<evidence type="ECO:0000313" key="6">
    <source>
        <dbReference type="Proteomes" id="UP001144396"/>
    </source>
</evidence>
<feature type="region of interest" description="Disordered" evidence="2">
    <location>
        <begin position="344"/>
        <end position="363"/>
    </location>
</feature>
<dbReference type="PANTHER" id="PTHR43377">
    <property type="entry name" value="BILIVERDIN REDUCTASE A"/>
    <property type="match status" value="1"/>
</dbReference>
<dbReference type="InterPro" id="IPR051450">
    <property type="entry name" value="Gfo/Idh/MocA_Oxidoreductases"/>
</dbReference>
<dbReference type="Pfam" id="PF22725">
    <property type="entry name" value="GFO_IDH_MocA_C3"/>
    <property type="match status" value="1"/>
</dbReference>
<gene>
    <name evidence="5" type="ORF">ARHIZOSPH14_20050</name>
</gene>
<dbReference type="AlphaFoldDB" id="A0A9W6CSN1"/>
<keyword evidence="1" id="KW-0520">NAD</keyword>
<dbReference type="SUPFAM" id="SSF51735">
    <property type="entry name" value="NAD(P)-binding Rossmann-fold domains"/>
    <property type="match status" value="1"/>
</dbReference>
<dbReference type="GO" id="GO:0000166">
    <property type="term" value="F:nucleotide binding"/>
    <property type="evidence" value="ECO:0007669"/>
    <property type="project" value="InterPro"/>
</dbReference>
<dbReference type="RefSeq" id="WP_281884565.1">
    <property type="nucleotide sequence ID" value="NZ_BSDP01000001.1"/>
</dbReference>
<proteinExistence type="predicted"/>
<comment type="caution">
    <text evidence="5">The sequence shown here is derived from an EMBL/GenBank/DDBJ whole genome shotgun (WGS) entry which is preliminary data.</text>
</comment>
<evidence type="ECO:0000256" key="1">
    <source>
        <dbReference type="ARBA" id="ARBA00023027"/>
    </source>
</evidence>
<dbReference type="Proteomes" id="UP001144396">
    <property type="component" value="Unassembled WGS sequence"/>
</dbReference>
<dbReference type="Gene3D" id="3.30.360.10">
    <property type="entry name" value="Dihydrodipicolinate Reductase, domain 2"/>
    <property type="match status" value="1"/>
</dbReference>
<organism evidence="5 6">
    <name type="scientific">Agromyces rhizosphaerae</name>
    <dbReference type="NCBI Taxonomy" id="88374"/>
    <lineage>
        <taxon>Bacteria</taxon>
        <taxon>Bacillati</taxon>
        <taxon>Actinomycetota</taxon>
        <taxon>Actinomycetes</taxon>
        <taxon>Micrococcales</taxon>
        <taxon>Microbacteriaceae</taxon>
        <taxon>Agromyces</taxon>
    </lineage>
</organism>
<dbReference type="EMBL" id="BSDP01000001">
    <property type="protein sequence ID" value="GLI27763.1"/>
    <property type="molecule type" value="Genomic_DNA"/>
</dbReference>
<feature type="domain" description="Gfo/Idh/MocA-like oxidoreductase N-terminal" evidence="3">
    <location>
        <begin position="6"/>
        <end position="118"/>
    </location>
</feature>
<dbReference type="Pfam" id="PF01408">
    <property type="entry name" value="GFO_IDH_MocA"/>
    <property type="match status" value="1"/>
</dbReference>
<dbReference type="SUPFAM" id="SSF55347">
    <property type="entry name" value="Glyceraldehyde-3-phosphate dehydrogenase-like, C-terminal domain"/>
    <property type="match status" value="1"/>
</dbReference>
<accession>A0A9W6CSN1</accession>
<name>A0A9W6CSN1_9MICO</name>
<protein>
    <submittedName>
        <fullName evidence="5">Oxidoreductase</fullName>
    </submittedName>
</protein>
<keyword evidence="6" id="KW-1185">Reference proteome</keyword>
<feature type="domain" description="GFO/IDH/MocA-like oxidoreductase" evidence="4">
    <location>
        <begin position="133"/>
        <end position="270"/>
    </location>
</feature>
<dbReference type="InterPro" id="IPR000683">
    <property type="entry name" value="Gfo/Idh/MocA-like_OxRdtase_N"/>
</dbReference>
<evidence type="ECO:0000259" key="4">
    <source>
        <dbReference type="Pfam" id="PF22725"/>
    </source>
</evidence>
<evidence type="ECO:0000256" key="2">
    <source>
        <dbReference type="SAM" id="MobiDB-lite"/>
    </source>
</evidence>
<sequence>MTRKVRLGAVGAGWWATSNHFPIFAGRDDVELVGVCGIGPELEAVRDQFGFGMATRDYDELLDQGLDAVVVTTPHDLHFAQAVQAVDRGLHVLVEKPVTLHAEEGWELARRVEAAGVHFLAPYGWNYKPFTVEARKLVEAGHLGEIQHVVCNMASPTTGLFAGDTNHIRALWDSQTSGPDPSTWQSPARGGGYAHGQVTHSSALLFWLTELRAASVMAKVSTAGAAVDLYDAAVITFDNHALGSLSGAATVPDGDPYQVDLRIFGTEGMLLVDTERERVSLHRHDGRKWDLDIEPGAGAYECIVPPNRFIDLITGASTENNSDATVAARSIELIDAMLRSSQAGGAEVRVQEHETADAAKGTR</sequence>
<dbReference type="InterPro" id="IPR036291">
    <property type="entry name" value="NAD(P)-bd_dom_sf"/>
</dbReference>
<dbReference type="Gene3D" id="3.40.50.720">
    <property type="entry name" value="NAD(P)-binding Rossmann-like Domain"/>
    <property type="match status" value="1"/>
</dbReference>
<evidence type="ECO:0000259" key="3">
    <source>
        <dbReference type="Pfam" id="PF01408"/>
    </source>
</evidence>
<dbReference type="PANTHER" id="PTHR43377:SF1">
    <property type="entry name" value="BILIVERDIN REDUCTASE A"/>
    <property type="match status" value="1"/>
</dbReference>
<dbReference type="InterPro" id="IPR055170">
    <property type="entry name" value="GFO_IDH_MocA-like_dom"/>
</dbReference>
<reference evidence="5" key="1">
    <citation type="submission" date="2022-12" db="EMBL/GenBank/DDBJ databases">
        <title>Reference genome sequencing for broad-spectrum identification of bacterial and archaeal isolates by mass spectrometry.</title>
        <authorList>
            <person name="Sekiguchi Y."/>
            <person name="Tourlousse D.M."/>
        </authorList>
    </citation>
    <scope>NUCLEOTIDE SEQUENCE</scope>
    <source>
        <strain evidence="5">14</strain>
    </source>
</reference>
<evidence type="ECO:0000313" key="5">
    <source>
        <dbReference type="EMBL" id="GLI27763.1"/>
    </source>
</evidence>